<keyword evidence="5 9" id="KW-0812">Transmembrane</keyword>
<keyword evidence="11" id="KW-1185">Reference proteome</keyword>
<comment type="similarity">
    <text evidence="8">Belongs to the TsuA/YedE (TC 9.B.102) family.</text>
</comment>
<feature type="transmembrane region" description="Helical" evidence="9">
    <location>
        <begin position="203"/>
        <end position="220"/>
    </location>
</feature>
<evidence type="ECO:0000256" key="6">
    <source>
        <dbReference type="ARBA" id="ARBA00022989"/>
    </source>
</evidence>
<evidence type="ECO:0000256" key="9">
    <source>
        <dbReference type="SAM" id="Phobius"/>
    </source>
</evidence>
<dbReference type="Pfam" id="PF04143">
    <property type="entry name" value="Sulf_transp"/>
    <property type="match status" value="1"/>
</dbReference>
<feature type="transmembrane region" description="Helical" evidence="9">
    <location>
        <begin position="330"/>
        <end position="347"/>
    </location>
</feature>
<evidence type="ECO:0000313" key="11">
    <source>
        <dbReference type="Proteomes" id="UP000509367"/>
    </source>
</evidence>
<comment type="subcellular location">
    <subcellularLocation>
        <location evidence="1">Cell inner membrane</location>
        <topology evidence="1">Multi-pass membrane protein</topology>
    </subcellularLocation>
</comment>
<evidence type="ECO:0000256" key="2">
    <source>
        <dbReference type="ARBA" id="ARBA00022448"/>
    </source>
</evidence>
<feature type="transmembrane region" description="Helical" evidence="9">
    <location>
        <begin position="174"/>
        <end position="191"/>
    </location>
</feature>
<dbReference type="EMBL" id="CP054836">
    <property type="protein sequence ID" value="QKV17576.1"/>
    <property type="molecule type" value="Genomic_DNA"/>
</dbReference>
<feature type="transmembrane region" description="Helical" evidence="9">
    <location>
        <begin position="296"/>
        <end position="318"/>
    </location>
</feature>
<name>A0A6N1V9D5_9HYPH</name>
<evidence type="ECO:0000256" key="3">
    <source>
        <dbReference type="ARBA" id="ARBA00022475"/>
    </source>
</evidence>
<keyword evidence="2" id="KW-0813">Transport</keyword>
<dbReference type="InterPro" id="IPR007272">
    <property type="entry name" value="Sulf_transp_TsuA/YedE"/>
</dbReference>
<evidence type="ECO:0000256" key="8">
    <source>
        <dbReference type="ARBA" id="ARBA00035655"/>
    </source>
</evidence>
<dbReference type="PANTHER" id="PTHR30574">
    <property type="entry name" value="INNER MEMBRANE PROTEIN YEDE"/>
    <property type="match status" value="1"/>
</dbReference>
<keyword evidence="7 9" id="KW-0472">Membrane</keyword>
<dbReference type="KEGG" id="orm:HTY61_03360"/>
<keyword evidence="6 9" id="KW-1133">Transmembrane helix</keyword>
<organism evidence="10 11">
    <name type="scientific">Oricola thermophila</name>
    <dbReference type="NCBI Taxonomy" id="2742145"/>
    <lineage>
        <taxon>Bacteria</taxon>
        <taxon>Pseudomonadati</taxon>
        <taxon>Pseudomonadota</taxon>
        <taxon>Alphaproteobacteria</taxon>
        <taxon>Hyphomicrobiales</taxon>
        <taxon>Ahrensiaceae</taxon>
        <taxon>Oricola</taxon>
    </lineage>
</organism>
<keyword evidence="3" id="KW-1003">Cell membrane</keyword>
<feature type="transmembrane region" description="Helical" evidence="9">
    <location>
        <begin position="6"/>
        <end position="25"/>
    </location>
</feature>
<evidence type="ECO:0000256" key="1">
    <source>
        <dbReference type="ARBA" id="ARBA00004429"/>
    </source>
</evidence>
<feature type="transmembrane region" description="Helical" evidence="9">
    <location>
        <begin position="85"/>
        <end position="111"/>
    </location>
</feature>
<accession>A0A6N1V9D5</accession>
<evidence type="ECO:0000256" key="7">
    <source>
        <dbReference type="ARBA" id="ARBA00023136"/>
    </source>
</evidence>
<dbReference type="AlphaFoldDB" id="A0A6N1V9D5"/>
<proteinExistence type="inferred from homology"/>
<feature type="transmembrane region" description="Helical" evidence="9">
    <location>
        <begin position="46"/>
        <end position="65"/>
    </location>
</feature>
<sequence length="366" mass="38096">MNLLESAWSLALAGVVIGSVMGFVARRYHFCTMSALERHWYAGDSTGLRAWVLAAAVALSLTQVMRALGWIDISDSFYLTEPLSVIGTIIGGVMFGVGMALVGTCGFGAIIRFGGGSMRALVVLTGIALAALAAQRGLTGHVRAAILDPFSLDLGPFGGQSAGALLSNLFGFDIALPLAVLIAAGLFIWIFRSAEFRRDRGKVISGTVIGAAIAAGWAVTSHFSGQLFHPVQIEAGSFVMPLGDAMLQIITVTGTLPDYGVGLAAGVLIGATISAWRSKDMRWEACDDARELSRHLLGAFLMGTGGVFALGCTIGQGVSAASVMAVSSPIAMLSIAFGARMGLAYLLEGSATAFLRRHRHSGQPAE</sequence>
<feature type="transmembrane region" description="Helical" evidence="9">
    <location>
        <begin position="118"/>
        <end position="138"/>
    </location>
</feature>
<dbReference type="GO" id="GO:0005886">
    <property type="term" value="C:plasma membrane"/>
    <property type="evidence" value="ECO:0007669"/>
    <property type="project" value="UniProtKB-SubCell"/>
</dbReference>
<protein>
    <submittedName>
        <fullName evidence="10">YeeE/YedE family protein</fullName>
    </submittedName>
</protein>
<dbReference type="PANTHER" id="PTHR30574:SF1">
    <property type="entry name" value="SULPHUR TRANSPORT DOMAIN-CONTAINING PROTEIN"/>
    <property type="match status" value="1"/>
</dbReference>
<feature type="transmembrane region" description="Helical" evidence="9">
    <location>
        <begin position="259"/>
        <end position="276"/>
    </location>
</feature>
<evidence type="ECO:0000256" key="5">
    <source>
        <dbReference type="ARBA" id="ARBA00022692"/>
    </source>
</evidence>
<gene>
    <name evidence="10" type="ORF">HTY61_03360</name>
</gene>
<reference evidence="10 11" key="1">
    <citation type="submission" date="2020-06" db="EMBL/GenBank/DDBJ databases">
        <title>Oricola thermophila sp. nov. isolated from a tidal sediments.</title>
        <authorList>
            <person name="Kwon K.K."/>
            <person name="Yang S.-H."/>
            <person name="Park M.-J."/>
        </authorList>
    </citation>
    <scope>NUCLEOTIDE SEQUENCE [LARGE SCALE GENOMIC DNA]</scope>
    <source>
        <strain evidence="10 11">MEBiC13590</strain>
    </source>
</reference>
<dbReference type="RefSeq" id="WP_175275473.1">
    <property type="nucleotide sequence ID" value="NZ_CP054836.1"/>
</dbReference>
<keyword evidence="4" id="KW-0997">Cell inner membrane</keyword>
<evidence type="ECO:0000256" key="4">
    <source>
        <dbReference type="ARBA" id="ARBA00022519"/>
    </source>
</evidence>
<dbReference type="Proteomes" id="UP000509367">
    <property type="component" value="Chromosome"/>
</dbReference>
<evidence type="ECO:0000313" key="10">
    <source>
        <dbReference type="EMBL" id="QKV17576.1"/>
    </source>
</evidence>